<dbReference type="EMBL" id="CP022423">
    <property type="protein sequence ID" value="ASM77074.1"/>
    <property type="molecule type" value="Genomic_DNA"/>
</dbReference>
<evidence type="ECO:0000313" key="3">
    <source>
        <dbReference type="EMBL" id="ASM77074.1"/>
    </source>
</evidence>
<accession>A0A221KDF6</accession>
<dbReference type="GO" id="GO:0004185">
    <property type="term" value="F:serine-type carboxypeptidase activity"/>
    <property type="evidence" value="ECO:0007669"/>
    <property type="project" value="InterPro"/>
</dbReference>
<dbReference type="KEGG" id="vff:VITFI_CDS1296"/>
<evidence type="ECO:0000256" key="2">
    <source>
        <dbReference type="ARBA" id="ARBA00022801"/>
    </source>
</evidence>
<dbReference type="PRINTS" id="PR00922">
    <property type="entry name" value="DADACBPTASE3"/>
</dbReference>
<gene>
    <name evidence="3" type="ORF">VITFI_CDS1296</name>
</gene>
<evidence type="ECO:0000313" key="4">
    <source>
        <dbReference type="Proteomes" id="UP000199729"/>
    </source>
</evidence>
<dbReference type="Gene3D" id="3.40.710.10">
    <property type="entry name" value="DD-peptidase/beta-lactamase superfamily"/>
    <property type="match status" value="1"/>
</dbReference>
<keyword evidence="4" id="KW-1185">Reference proteome</keyword>
<dbReference type="GO" id="GO:0000270">
    <property type="term" value="P:peptidoglycan metabolic process"/>
    <property type="evidence" value="ECO:0007669"/>
    <property type="project" value="TreeGrafter"/>
</dbReference>
<sequence>MHQGEFSRATFGHGLPRRQVLAAGLAWAGASWASTATLEAPEPIRAALKQSGLPPQALGWVVLPLTTTRSPGLPMAALSWQARQAFTPASLSKLVTSYAALDRLGPAFTWRTAVLWRGTLRDGVLEGDLLLRGSGDPVLVHERLWRLLRQVRQRGVREIRGHILLDRQVFAPVSIQAADFDQAPGRPYNVQPDGLLLNYNALTLRLRPDTALGRASVVVEPTLAGLEVPSAVPLSEAASPCDNLRPALQIQHEPSRAERLGVAGALPRGCTEEVALSVAYADPGRYAARLVEAMWREVGGTLSGQVRDAEAAFDVSRYQPLVEHVSPPLSQVVQDMNKSSNNVMAEQVFLTLAAQAQPGARGVTLAQARTVVTDWVRTRLGPPEQDGPWTLDNGSGLSRQARCTPLWLARLLHDAFHSPVMPELMASLPIAGVDGTLRQSRARPGQAHLKTGTLRDASGVAGYVLDTQGHHHVLVAMASHPQAFAARRVFDALIDWTIQAPKN</sequence>
<dbReference type="OrthoDB" id="9802627at2"/>
<evidence type="ECO:0000256" key="1">
    <source>
        <dbReference type="ARBA" id="ARBA00006096"/>
    </source>
</evidence>
<name>A0A221KDF6_VITFI</name>
<proteinExistence type="inferred from homology"/>
<dbReference type="InterPro" id="IPR012338">
    <property type="entry name" value="Beta-lactam/transpept-like"/>
</dbReference>
<dbReference type="GO" id="GO:0006508">
    <property type="term" value="P:proteolysis"/>
    <property type="evidence" value="ECO:0007669"/>
    <property type="project" value="InterPro"/>
</dbReference>
<dbReference type="NCBIfam" id="TIGR00666">
    <property type="entry name" value="PBP4"/>
    <property type="match status" value="1"/>
</dbReference>
<dbReference type="Proteomes" id="UP000199729">
    <property type="component" value="Chromosome"/>
</dbReference>
<dbReference type="AlphaFoldDB" id="A0A221KDF6"/>
<keyword evidence="2" id="KW-0378">Hydrolase</keyword>
<dbReference type="RefSeq" id="WP_157725581.1">
    <property type="nucleotide sequence ID" value="NZ_CP022423.1"/>
</dbReference>
<reference evidence="3 4" key="1">
    <citation type="submission" date="2017-07" db="EMBL/GenBank/DDBJ databases">
        <title>Complete Genome Sequence of the cosmetic ferment Vitreoscilla filiformis (ATCC15551).</title>
        <authorList>
            <person name="Contreras S."/>
            <person name="Sagory-Zalkind P."/>
            <person name="Blanquart H."/>
            <person name="Iltis A."/>
            <person name="Morand S.C."/>
        </authorList>
    </citation>
    <scope>NUCLEOTIDE SEQUENCE [LARGE SCALE GENOMIC DNA]</scope>
    <source>
        <strain evidence="3 4">ATCC 15551</strain>
    </source>
</reference>
<dbReference type="Pfam" id="PF02113">
    <property type="entry name" value="Peptidase_S13"/>
    <property type="match status" value="1"/>
</dbReference>
<protein>
    <submittedName>
        <fullName evidence="3">Peptidase M15</fullName>
    </submittedName>
</protein>
<dbReference type="SUPFAM" id="SSF56601">
    <property type="entry name" value="beta-lactamase/transpeptidase-like"/>
    <property type="match status" value="1"/>
</dbReference>
<comment type="similarity">
    <text evidence="1">Belongs to the peptidase S13 family.</text>
</comment>
<dbReference type="Gene3D" id="3.50.80.20">
    <property type="entry name" value="D-Ala-D-Ala carboxypeptidase C, peptidase S13"/>
    <property type="match status" value="1"/>
</dbReference>
<organism evidence="3 4">
    <name type="scientific">Vitreoscilla filiformis</name>
    <dbReference type="NCBI Taxonomy" id="63"/>
    <lineage>
        <taxon>Bacteria</taxon>
        <taxon>Pseudomonadati</taxon>
        <taxon>Pseudomonadota</taxon>
        <taxon>Betaproteobacteria</taxon>
        <taxon>Neisseriales</taxon>
        <taxon>Neisseriaceae</taxon>
        <taxon>Vitreoscilla</taxon>
    </lineage>
</organism>
<dbReference type="PANTHER" id="PTHR30023">
    <property type="entry name" value="D-ALANYL-D-ALANINE CARBOXYPEPTIDASE"/>
    <property type="match status" value="1"/>
</dbReference>
<dbReference type="InterPro" id="IPR000667">
    <property type="entry name" value="Peptidase_S13"/>
</dbReference>
<dbReference type="PANTHER" id="PTHR30023:SF0">
    <property type="entry name" value="PENICILLIN-SENSITIVE CARBOXYPEPTIDASE A"/>
    <property type="match status" value="1"/>
</dbReference>